<evidence type="ECO:0000313" key="2">
    <source>
        <dbReference type="EMBL" id="SUZ59866.1"/>
    </source>
</evidence>
<dbReference type="EMBL" id="UINC01000704">
    <property type="protein sequence ID" value="SUZ59866.1"/>
    <property type="molecule type" value="Genomic_DNA"/>
</dbReference>
<keyword evidence="1" id="KW-0812">Transmembrane</keyword>
<organism evidence="2">
    <name type="scientific">marine metagenome</name>
    <dbReference type="NCBI Taxonomy" id="408172"/>
    <lineage>
        <taxon>unclassified sequences</taxon>
        <taxon>metagenomes</taxon>
        <taxon>ecological metagenomes</taxon>
    </lineage>
</organism>
<evidence type="ECO:0000256" key="1">
    <source>
        <dbReference type="SAM" id="Phobius"/>
    </source>
</evidence>
<feature type="transmembrane region" description="Helical" evidence="1">
    <location>
        <begin position="35"/>
        <end position="57"/>
    </location>
</feature>
<keyword evidence="1" id="KW-1133">Transmembrane helix</keyword>
<accession>A0A381NYY7</accession>
<dbReference type="AlphaFoldDB" id="A0A381NYY7"/>
<proteinExistence type="predicted"/>
<name>A0A381NYY7_9ZZZZ</name>
<protein>
    <submittedName>
        <fullName evidence="2">Uncharacterized protein</fullName>
    </submittedName>
</protein>
<reference evidence="2" key="1">
    <citation type="submission" date="2018-05" db="EMBL/GenBank/DDBJ databases">
        <authorList>
            <person name="Lanie J.A."/>
            <person name="Ng W.-L."/>
            <person name="Kazmierczak K.M."/>
            <person name="Andrzejewski T.M."/>
            <person name="Davidsen T.M."/>
            <person name="Wayne K.J."/>
            <person name="Tettelin H."/>
            <person name="Glass J.I."/>
            <person name="Rusch D."/>
            <person name="Podicherti R."/>
            <person name="Tsui H.-C.T."/>
            <person name="Winkler M.E."/>
        </authorList>
    </citation>
    <scope>NUCLEOTIDE SEQUENCE</scope>
</reference>
<gene>
    <name evidence="2" type="ORF">METZ01_LOCUS12720</name>
</gene>
<sequence>MSLRSVHLFFIIASAVLSLLMGVWAANAYRSGLGSLSYLVTAAASLLVAGILSRYAVSFARRARRIGLD</sequence>
<keyword evidence="1" id="KW-0472">Membrane</keyword>